<keyword evidence="2" id="KW-1185">Reference proteome</keyword>
<name>A0ACC0W2C2_9STRA</name>
<evidence type="ECO:0000313" key="1">
    <source>
        <dbReference type="EMBL" id="KAI9912677.1"/>
    </source>
</evidence>
<sequence length="659" mass="75601">MRALLSLYVCLATTVLLAGAADVPTLVKNQTDVVAEREQERMIPIPEESSWKSMFERMKAKAKKLLNSYALFEEFQVSENPVDTLRSPNMVLLMERFSKTSKDMRKLSRHFTKKYGDSLMADVLVLERDSEDEATSEIAATLLEHQLEGYLQQKPPLSGDKVFEKLWPNIDNFGYDDEKLSVLEEYIQLFNKKKSGDVTLPQVLASVMGGEDRLIASLTMAKNADFSRSKALDVESSLVKKWKKENLHPRILLTRLKIRHDLNKLKTLDAIMQYIQYYNHENPNQKFSLLTWLTETMEEDVVALKLHRAKGVADTEKIATALQEEQFEKWLEDQEPVVYVVKMLKMEKMSDLDKNKVQLLEDFIAFFNKKRAGNETLLKALTSGMGGEAKLLENLKEAEKDPLARTKALEVESMLVMKWIGEEELNPEILVRRLEIEQSMKTQKSLRPVVEYIAEYNKKHASSEFSLVSWVTKTTDEGVAAEALSKAMMMEETESTASTLRQEQFENWHARGKSADDVFELLKIKDIESNVFASLRVETLKAYINFLNKKKKNPQGNPPGVFSVLLKGLGDAKFAIKLLETIDSASPEGKGFYNARLLALFDHWFDSGVDSSKLRTWFKKPDENDVHRVKFILSKYEAFYQRKMAKNGRRVRFALDQPQ</sequence>
<protein>
    <submittedName>
        <fullName evidence="1">Uncharacterized protein</fullName>
    </submittedName>
</protein>
<accession>A0ACC0W2C2</accession>
<comment type="caution">
    <text evidence="1">The sequence shown here is derived from an EMBL/GenBank/DDBJ whole genome shotgun (WGS) entry which is preliminary data.</text>
</comment>
<proteinExistence type="predicted"/>
<gene>
    <name evidence="1" type="ORF">PsorP6_006552</name>
</gene>
<dbReference type="Proteomes" id="UP001163321">
    <property type="component" value="Chromosome 4"/>
</dbReference>
<evidence type="ECO:0000313" key="2">
    <source>
        <dbReference type="Proteomes" id="UP001163321"/>
    </source>
</evidence>
<organism evidence="1 2">
    <name type="scientific">Peronosclerospora sorghi</name>
    <dbReference type="NCBI Taxonomy" id="230839"/>
    <lineage>
        <taxon>Eukaryota</taxon>
        <taxon>Sar</taxon>
        <taxon>Stramenopiles</taxon>
        <taxon>Oomycota</taxon>
        <taxon>Peronosporomycetes</taxon>
        <taxon>Peronosporales</taxon>
        <taxon>Peronosporaceae</taxon>
        <taxon>Peronosclerospora</taxon>
    </lineage>
</organism>
<reference evidence="1 2" key="1">
    <citation type="journal article" date="2022" name="bioRxiv">
        <title>The genome of the oomycete Peronosclerospora sorghi, a cosmopolitan pathogen of maize and sorghum, is inflated with dispersed pseudogenes.</title>
        <authorList>
            <person name="Fletcher K."/>
            <person name="Martin F."/>
            <person name="Isakeit T."/>
            <person name="Cavanaugh K."/>
            <person name="Magill C."/>
            <person name="Michelmore R."/>
        </authorList>
    </citation>
    <scope>NUCLEOTIDE SEQUENCE [LARGE SCALE GENOMIC DNA]</scope>
    <source>
        <strain evidence="1">P6</strain>
    </source>
</reference>
<dbReference type="EMBL" id="CM047583">
    <property type="protein sequence ID" value="KAI9912677.1"/>
    <property type="molecule type" value="Genomic_DNA"/>
</dbReference>